<dbReference type="AlphaFoldDB" id="A0A8S1XZV8"/>
<comment type="caution">
    <text evidence="1">The sequence shown here is derived from an EMBL/GenBank/DDBJ whole genome shotgun (WGS) entry which is preliminary data.</text>
</comment>
<gene>
    <name evidence="1" type="ORF">PPENT_87.1.T1450157</name>
</gene>
<sequence>MSQKHILSQKQLQVYLNNNLKRYSFIQLMQTCYSRQKIFNKIKQFLNNKSDFNDKECIARHEIQHTNKNAR</sequence>
<keyword evidence="2" id="KW-1185">Reference proteome</keyword>
<dbReference type="Proteomes" id="UP000689195">
    <property type="component" value="Unassembled WGS sequence"/>
</dbReference>
<evidence type="ECO:0000313" key="2">
    <source>
        <dbReference type="Proteomes" id="UP000689195"/>
    </source>
</evidence>
<dbReference type="EMBL" id="CAJJDO010000145">
    <property type="protein sequence ID" value="CAD8206990.1"/>
    <property type="molecule type" value="Genomic_DNA"/>
</dbReference>
<accession>A0A8S1XZV8</accession>
<organism evidence="1 2">
    <name type="scientific">Paramecium pentaurelia</name>
    <dbReference type="NCBI Taxonomy" id="43138"/>
    <lineage>
        <taxon>Eukaryota</taxon>
        <taxon>Sar</taxon>
        <taxon>Alveolata</taxon>
        <taxon>Ciliophora</taxon>
        <taxon>Intramacronucleata</taxon>
        <taxon>Oligohymenophorea</taxon>
        <taxon>Peniculida</taxon>
        <taxon>Parameciidae</taxon>
        <taxon>Paramecium</taxon>
    </lineage>
</organism>
<proteinExistence type="predicted"/>
<protein>
    <submittedName>
        <fullName evidence="1">Uncharacterized protein</fullName>
    </submittedName>
</protein>
<evidence type="ECO:0000313" key="1">
    <source>
        <dbReference type="EMBL" id="CAD8206990.1"/>
    </source>
</evidence>
<name>A0A8S1XZV8_9CILI</name>
<reference evidence="1" key="1">
    <citation type="submission" date="2021-01" db="EMBL/GenBank/DDBJ databases">
        <authorList>
            <consortium name="Genoscope - CEA"/>
            <person name="William W."/>
        </authorList>
    </citation>
    <scope>NUCLEOTIDE SEQUENCE</scope>
</reference>